<proteinExistence type="predicted"/>
<dbReference type="OrthoDB" id="6434609at2759"/>
<keyword evidence="2" id="KW-1185">Reference proteome</keyword>
<dbReference type="AlphaFoldDB" id="A0A8X6YTX3"/>
<dbReference type="Proteomes" id="UP000886998">
    <property type="component" value="Unassembled WGS sequence"/>
</dbReference>
<name>A0A8X6YTX3_9ARAC</name>
<protein>
    <submittedName>
        <fullName evidence="1">Integrase catalytic domain-containing protein</fullName>
    </submittedName>
</protein>
<accession>A0A8X6YTX3</accession>
<dbReference type="EMBL" id="BMAV01022226">
    <property type="protein sequence ID" value="GFY76918.1"/>
    <property type="molecule type" value="Genomic_DNA"/>
</dbReference>
<reference evidence="1" key="1">
    <citation type="submission" date="2020-08" db="EMBL/GenBank/DDBJ databases">
        <title>Multicomponent nature underlies the extraordinary mechanical properties of spider dragline silk.</title>
        <authorList>
            <person name="Kono N."/>
            <person name="Nakamura H."/>
            <person name="Mori M."/>
            <person name="Yoshida Y."/>
            <person name="Ohtoshi R."/>
            <person name="Malay A.D."/>
            <person name="Moran D.A.P."/>
            <person name="Tomita M."/>
            <person name="Numata K."/>
            <person name="Arakawa K."/>
        </authorList>
    </citation>
    <scope>NUCLEOTIDE SEQUENCE</scope>
</reference>
<gene>
    <name evidence="1" type="primary">AVEN_78169_1</name>
    <name evidence="1" type="ORF">TNIN_131471</name>
</gene>
<sequence>MEESFAFRIPETSSVQFPKGWLRRSLGKLILSYEELSTVICDCEFLINNRPSTYISENPLELIPLTPAMFLIENRCSDTTDIDELNSRDLRKRMKYRIKLLRDLRQRFRKEYLDELIQKQNDNRVRDP</sequence>
<evidence type="ECO:0000313" key="1">
    <source>
        <dbReference type="EMBL" id="GFY76918.1"/>
    </source>
</evidence>
<evidence type="ECO:0000313" key="2">
    <source>
        <dbReference type="Proteomes" id="UP000886998"/>
    </source>
</evidence>
<comment type="caution">
    <text evidence="1">The sequence shown here is derived from an EMBL/GenBank/DDBJ whole genome shotgun (WGS) entry which is preliminary data.</text>
</comment>
<organism evidence="1 2">
    <name type="scientific">Trichonephila inaurata madagascariensis</name>
    <dbReference type="NCBI Taxonomy" id="2747483"/>
    <lineage>
        <taxon>Eukaryota</taxon>
        <taxon>Metazoa</taxon>
        <taxon>Ecdysozoa</taxon>
        <taxon>Arthropoda</taxon>
        <taxon>Chelicerata</taxon>
        <taxon>Arachnida</taxon>
        <taxon>Araneae</taxon>
        <taxon>Araneomorphae</taxon>
        <taxon>Entelegynae</taxon>
        <taxon>Araneoidea</taxon>
        <taxon>Nephilidae</taxon>
        <taxon>Trichonephila</taxon>
        <taxon>Trichonephila inaurata</taxon>
    </lineage>
</organism>